<dbReference type="SUPFAM" id="SSF54928">
    <property type="entry name" value="RNA-binding domain, RBD"/>
    <property type="match status" value="1"/>
</dbReference>
<dbReference type="GO" id="GO:0003723">
    <property type="term" value="F:RNA binding"/>
    <property type="evidence" value="ECO:0007669"/>
    <property type="project" value="UniProtKB-UniRule"/>
</dbReference>
<dbReference type="SUPFAM" id="SSF48452">
    <property type="entry name" value="TPR-like"/>
    <property type="match status" value="1"/>
</dbReference>
<evidence type="ECO:0000256" key="11">
    <source>
        <dbReference type="SAM" id="MobiDB-lite"/>
    </source>
</evidence>
<evidence type="ECO:0000259" key="13">
    <source>
        <dbReference type="PROSITE" id="PS50102"/>
    </source>
</evidence>
<evidence type="ECO:0000256" key="8">
    <source>
        <dbReference type="ARBA" id="ARBA00049785"/>
    </source>
</evidence>
<feature type="region of interest" description="Disordered" evidence="11">
    <location>
        <begin position="482"/>
        <end position="592"/>
    </location>
</feature>
<proteinExistence type="predicted"/>
<feature type="compositionally biased region" description="Gly residues" evidence="11">
    <location>
        <begin position="567"/>
        <end position="579"/>
    </location>
</feature>
<dbReference type="Pfam" id="PF00076">
    <property type="entry name" value="RRM_1"/>
    <property type="match status" value="1"/>
</dbReference>
<evidence type="ECO:0000313" key="15">
    <source>
        <dbReference type="Proteomes" id="UP001353858"/>
    </source>
</evidence>
<dbReference type="SMART" id="SM00028">
    <property type="entry name" value="TPR"/>
    <property type="match status" value="2"/>
</dbReference>
<evidence type="ECO:0000313" key="14">
    <source>
        <dbReference type="EMBL" id="KAK4887543.1"/>
    </source>
</evidence>
<gene>
    <name evidence="14" type="ORF">RN001_003814</name>
</gene>
<dbReference type="FunFam" id="3.30.70.330:FF:000540">
    <property type="entry name" value="RNA-binding protein Rsf1"/>
    <property type="match status" value="1"/>
</dbReference>
<dbReference type="GO" id="GO:0005739">
    <property type="term" value="C:mitochondrion"/>
    <property type="evidence" value="ECO:0007669"/>
    <property type="project" value="TreeGrafter"/>
</dbReference>
<feature type="compositionally biased region" description="Low complexity" evidence="11">
    <location>
        <begin position="554"/>
        <end position="566"/>
    </location>
</feature>
<keyword evidence="5 9" id="KW-0694">RNA-binding</keyword>
<dbReference type="Pfam" id="PF00515">
    <property type="entry name" value="TPR_1"/>
    <property type="match status" value="1"/>
</dbReference>
<evidence type="ECO:0000256" key="10">
    <source>
        <dbReference type="PROSITE-ProRule" id="PRU00339"/>
    </source>
</evidence>
<keyword evidence="15" id="KW-1185">Reference proteome</keyword>
<keyword evidence="4 10" id="KW-0802">TPR repeat</keyword>
<evidence type="ECO:0000259" key="12">
    <source>
        <dbReference type="PROSITE" id="PS50072"/>
    </source>
</evidence>
<dbReference type="PROSITE" id="PS50072">
    <property type="entry name" value="CSA_PPIASE_2"/>
    <property type="match status" value="1"/>
</dbReference>
<keyword evidence="6" id="KW-0697">Rotamase</keyword>
<feature type="compositionally biased region" description="Gly residues" evidence="11">
    <location>
        <begin position="488"/>
        <end position="532"/>
    </location>
</feature>
<sequence>MCNETSLNQRNCFVFLDIKIGDEKAGRVVIELFNSIVPKTARNFLFLCTGEKGIGSLGKRLCYQGSQFHRVVPQFMVQGGDITKDDGTGGESIYGKKFEDENFELLHGEEGRVGMANAGPNSNNSQFYITTVPCPHLDNLNVVFGQVRKGLNIIREMGDVPRIGDVPTVRCFIENSGELKFGDPWNINENDGTVDVYPPWPDDWSITCDEKFEEAISNIKHSGNYFFKQENYIDSDRKYRKSLRYIDYLLTTGKGLNSKLIQGMKVSSLLNLAAVRLKKGKFQDANLFCDQALVIDAENGKAFYRRAQARIGLKDYDKALADLKKALKLCPNDKLIQNELKNAKRMKFNYLQKEKQIFSKMFTRHAISATIHLRQRRVFVFCQFIKQRRKVFASKFGQKMSKESSDGGTRVYVGGLQENVKKEDLELEFEKFGKLNSIWIAFNPPGFAFIEFSNQVDAETACDNLNGTDILGSKIRVEIARGKRRGGFRGGRGGSGRGGSGGGGGGGGWRRGNSFGSGGYRGGSSGGRGGSRGPPRYDSYGGGSRRGGRDYGRDSYGSSGGRNSYGSRGGGGRGSGGGSRYRSRSPVQRQNY</sequence>
<protein>
    <recommendedName>
        <fullName evidence="2">peptidylprolyl isomerase</fullName>
        <ecNumber evidence="2">5.2.1.8</ecNumber>
    </recommendedName>
    <alternativeName>
        <fullName evidence="8">Cyclophilin E</fullName>
    </alternativeName>
</protein>
<feature type="repeat" description="TPR" evidence="10">
    <location>
        <begin position="300"/>
        <end position="333"/>
    </location>
</feature>
<comment type="caution">
    <text evidence="14">The sequence shown here is derived from an EMBL/GenBank/DDBJ whole genome shotgun (WGS) entry which is preliminary data.</text>
</comment>
<feature type="domain" description="PPIase cyclophilin-type" evidence="12">
    <location>
        <begin position="15"/>
        <end position="178"/>
    </location>
</feature>
<dbReference type="CDD" id="cd12373">
    <property type="entry name" value="RRM_SRSF3_like"/>
    <property type="match status" value="1"/>
</dbReference>
<dbReference type="GO" id="GO:0006457">
    <property type="term" value="P:protein folding"/>
    <property type="evidence" value="ECO:0007669"/>
    <property type="project" value="InterPro"/>
</dbReference>
<dbReference type="InterPro" id="IPR035979">
    <property type="entry name" value="RBD_domain_sf"/>
</dbReference>
<dbReference type="InterPro" id="IPR011990">
    <property type="entry name" value="TPR-like_helical_dom_sf"/>
</dbReference>
<dbReference type="FunFam" id="1.25.40.10:FF:000029">
    <property type="entry name" value="peptidyl-prolyl cis-trans isomerase D"/>
    <property type="match status" value="1"/>
</dbReference>
<dbReference type="FunFam" id="2.40.100.10:FF:000025">
    <property type="entry name" value="Peptidyl-prolyl cis-trans isomerase CYP19-2"/>
    <property type="match status" value="1"/>
</dbReference>
<evidence type="ECO:0000256" key="6">
    <source>
        <dbReference type="ARBA" id="ARBA00023110"/>
    </source>
</evidence>
<dbReference type="EC" id="5.2.1.8" evidence="2"/>
<evidence type="ECO:0000256" key="9">
    <source>
        <dbReference type="PROSITE-ProRule" id="PRU00176"/>
    </source>
</evidence>
<dbReference type="PROSITE" id="PS50005">
    <property type="entry name" value="TPR"/>
    <property type="match status" value="1"/>
</dbReference>
<dbReference type="SUPFAM" id="SSF50891">
    <property type="entry name" value="Cyclophilin-like"/>
    <property type="match status" value="1"/>
</dbReference>
<evidence type="ECO:0000256" key="1">
    <source>
        <dbReference type="ARBA" id="ARBA00000971"/>
    </source>
</evidence>
<dbReference type="PANTHER" id="PTHR11071:SF561">
    <property type="entry name" value="PEPTIDYL-PROLYL CIS-TRANS ISOMERASE D-RELATED"/>
    <property type="match status" value="1"/>
</dbReference>
<evidence type="ECO:0000256" key="5">
    <source>
        <dbReference type="ARBA" id="ARBA00022884"/>
    </source>
</evidence>
<dbReference type="Gene3D" id="1.25.40.10">
    <property type="entry name" value="Tetratricopeptide repeat domain"/>
    <property type="match status" value="1"/>
</dbReference>
<evidence type="ECO:0000256" key="7">
    <source>
        <dbReference type="ARBA" id="ARBA00023235"/>
    </source>
</evidence>
<dbReference type="InterPro" id="IPR029000">
    <property type="entry name" value="Cyclophilin-like_dom_sf"/>
</dbReference>
<dbReference type="GO" id="GO:0016018">
    <property type="term" value="F:cyclosporin A binding"/>
    <property type="evidence" value="ECO:0007669"/>
    <property type="project" value="TreeGrafter"/>
</dbReference>
<evidence type="ECO:0000256" key="3">
    <source>
        <dbReference type="ARBA" id="ARBA00022737"/>
    </source>
</evidence>
<accession>A0AAN7PJ46</accession>
<organism evidence="14 15">
    <name type="scientific">Aquatica leii</name>
    <dbReference type="NCBI Taxonomy" id="1421715"/>
    <lineage>
        <taxon>Eukaryota</taxon>
        <taxon>Metazoa</taxon>
        <taxon>Ecdysozoa</taxon>
        <taxon>Arthropoda</taxon>
        <taxon>Hexapoda</taxon>
        <taxon>Insecta</taxon>
        <taxon>Pterygota</taxon>
        <taxon>Neoptera</taxon>
        <taxon>Endopterygota</taxon>
        <taxon>Coleoptera</taxon>
        <taxon>Polyphaga</taxon>
        <taxon>Elateriformia</taxon>
        <taxon>Elateroidea</taxon>
        <taxon>Lampyridae</taxon>
        <taxon>Luciolinae</taxon>
        <taxon>Aquatica</taxon>
    </lineage>
</organism>
<evidence type="ECO:0000256" key="4">
    <source>
        <dbReference type="ARBA" id="ARBA00022803"/>
    </source>
</evidence>
<dbReference type="PROSITE" id="PS00170">
    <property type="entry name" value="CSA_PPIASE_1"/>
    <property type="match status" value="1"/>
</dbReference>
<dbReference type="InterPro" id="IPR020892">
    <property type="entry name" value="Cyclophilin-type_PPIase_CS"/>
</dbReference>
<dbReference type="InterPro" id="IPR000504">
    <property type="entry name" value="RRM_dom"/>
</dbReference>
<dbReference type="PRINTS" id="PR00153">
    <property type="entry name" value="CSAPPISMRASE"/>
</dbReference>
<dbReference type="Gene3D" id="3.30.70.330">
    <property type="match status" value="1"/>
</dbReference>
<keyword evidence="7" id="KW-0413">Isomerase</keyword>
<reference evidence="15" key="1">
    <citation type="submission" date="2023-01" db="EMBL/GenBank/DDBJ databases">
        <title>Key to firefly adult light organ development and bioluminescence: homeobox transcription factors regulate luciferase expression and transportation to peroxisome.</title>
        <authorList>
            <person name="Fu X."/>
        </authorList>
    </citation>
    <scope>NUCLEOTIDE SEQUENCE [LARGE SCALE GENOMIC DNA]</scope>
</reference>
<keyword evidence="3" id="KW-0677">Repeat</keyword>
<dbReference type="InterPro" id="IPR019734">
    <property type="entry name" value="TPR_rpt"/>
</dbReference>
<dbReference type="SMART" id="SM00360">
    <property type="entry name" value="RRM"/>
    <property type="match status" value="1"/>
</dbReference>
<dbReference type="AlphaFoldDB" id="A0AAN7PJ46"/>
<dbReference type="GO" id="GO:0003755">
    <property type="term" value="F:peptidyl-prolyl cis-trans isomerase activity"/>
    <property type="evidence" value="ECO:0007669"/>
    <property type="project" value="UniProtKB-KW"/>
</dbReference>
<dbReference type="Pfam" id="PF00160">
    <property type="entry name" value="Pro_isomerase"/>
    <property type="match status" value="1"/>
</dbReference>
<dbReference type="Gene3D" id="2.40.100.10">
    <property type="entry name" value="Cyclophilin-like"/>
    <property type="match status" value="1"/>
</dbReference>
<dbReference type="Proteomes" id="UP001353858">
    <property type="component" value="Unassembled WGS sequence"/>
</dbReference>
<name>A0AAN7PJ46_9COLE</name>
<dbReference type="PANTHER" id="PTHR11071">
    <property type="entry name" value="PEPTIDYL-PROLYL CIS-TRANS ISOMERASE"/>
    <property type="match status" value="1"/>
</dbReference>
<feature type="domain" description="RRM" evidence="13">
    <location>
        <begin position="409"/>
        <end position="482"/>
    </location>
</feature>
<comment type="catalytic activity">
    <reaction evidence="1">
        <text>[protein]-peptidylproline (omega=180) = [protein]-peptidylproline (omega=0)</text>
        <dbReference type="Rhea" id="RHEA:16237"/>
        <dbReference type="Rhea" id="RHEA-COMP:10747"/>
        <dbReference type="Rhea" id="RHEA-COMP:10748"/>
        <dbReference type="ChEBI" id="CHEBI:83833"/>
        <dbReference type="ChEBI" id="CHEBI:83834"/>
        <dbReference type="EC" id="5.2.1.8"/>
    </reaction>
</comment>
<evidence type="ECO:0000256" key="2">
    <source>
        <dbReference type="ARBA" id="ARBA00013194"/>
    </source>
</evidence>
<dbReference type="InterPro" id="IPR012677">
    <property type="entry name" value="Nucleotide-bd_a/b_plait_sf"/>
</dbReference>
<dbReference type="InterPro" id="IPR002130">
    <property type="entry name" value="Cyclophilin-type_PPIase_dom"/>
</dbReference>
<dbReference type="EMBL" id="JARPUR010000001">
    <property type="protein sequence ID" value="KAK4887543.1"/>
    <property type="molecule type" value="Genomic_DNA"/>
</dbReference>
<dbReference type="PROSITE" id="PS50102">
    <property type="entry name" value="RRM"/>
    <property type="match status" value="1"/>
</dbReference>